<accession>A0ABW3M3X6</accession>
<reference evidence="2" key="1">
    <citation type="journal article" date="2019" name="Int. J. Syst. Evol. Microbiol.">
        <title>The Global Catalogue of Microorganisms (GCM) 10K type strain sequencing project: providing services to taxonomists for standard genome sequencing and annotation.</title>
        <authorList>
            <consortium name="The Broad Institute Genomics Platform"/>
            <consortium name="The Broad Institute Genome Sequencing Center for Infectious Disease"/>
            <person name="Wu L."/>
            <person name="Ma J."/>
        </authorList>
    </citation>
    <scope>NUCLEOTIDE SEQUENCE [LARGE SCALE GENOMIC DNA]</scope>
    <source>
        <strain evidence="2">JCM 31486</strain>
    </source>
</reference>
<comment type="caution">
    <text evidence="1">The sequence shown here is derived from an EMBL/GenBank/DDBJ whole genome shotgun (WGS) entry which is preliminary data.</text>
</comment>
<proteinExistence type="predicted"/>
<name>A0ABW3M3X6_9PSEU</name>
<organism evidence="1 2">
    <name type="scientific">Kibdelosporangium lantanae</name>
    <dbReference type="NCBI Taxonomy" id="1497396"/>
    <lineage>
        <taxon>Bacteria</taxon>
        <taxon>Bacillati</taxon>
        <taxon>Actinomycetota</taxon>
        <taxon>Actinomycetes</taxon>
        <taxon>Pseudonocardiales</taxon>
        <taxon>Pseudonocardiaceae</taxon>
        <taxon>Kibdelosporangium</taxon>
    </lineage>
</organism>
<evidence type="ECO:0000313" key="2">
    <source>
        <dbReference type="Proteomes" id="UP001597045"/>
    </source>
</evidence>
<protein>
    <submittedName>
        <fullName evidence="1">Uncharacterized protein</fullName>
    </submittedName>
</protein>
<gene>
    <name evidence="1" type="ORF">ACFQ1S_06300</name>
</gene>
<sequence length="162" mass="18156">MSARKLTRVLMGTTLVVAPRLVLALAENFIRAGQTLHTMTSAPSLMPGGPTAGRPAVLLRLAYLGLTNTFALLRLLPRSNRDKDIEILALRHQIAVLQRQLGNTRVRFSPTDRALLAALLHRLPRQILHRLRLLALSWSRMQPSRLTWAIATSDDRRPCLFV</sequence>
<dbReference type="Proteomes" id="UP001597045">
    <property type="component" value="Unassembled WGS sequence"/>
</dbReference>
<evidence type="ECO:0000313" key="1">
    <source>
        <dbReference type="EMBL" id="MFD1045228.1"/>
    </source>
</evidence>
<keyword evidence="2" id="KW-1185">Reference proteome</keyword>
<dbReference type="EMBL" id="JBHTIS010000239">
    <property type="protein sequence ID" value="MFD1045228.1"/>
    <property type="molecule type" value="Genomic_DNA"/>
</dbReference>